<sequence>MARSSAADGEVTGIMGDVFSYDESTAGSAQGDIASVANGVQASLDDLTNFVTRVKANWEGDEMEIYNGIQTQWNTAADTVKQILDSVKQALGQTTTSVQEMRGQVRGTLQG</sequence>
<evidence type="ECO:0000313" key="1">
    <source>
        <dbReference type="EMBL" id="TNH24855.1"/>
    </source>
</evidence>
<reference evidence="1 2" key="1">
    <citation type="submission" date="2019-06" db="EMBL/GenBank/DDBJ databases">
        <title>Micromonospora ordensis sp. nov., isolated from deep marine sediment.</title>
        <authorList>
            <person name="Veyisoglu A."/>
            <person name="Carro L."/>
            <person name="Klenk H.-P."/>
            <person name="Sahin N."/>
        </authorList>
    </citation>
    <scope>NUCLEOTIDE SEQUENCE [LARGE SCALE GENOMIC DNA]</scope>
    <source>
        <strain evidence="1 2">S2509</strain>
    </source>
</reference>
<keyword evidence="2" id="KW-1185">Reference proteome</keyword>
<organism evidence="1 2">
    <name type="scientific">Micromonospora orduensis</name>
    <dbReference type="NCBI Taxonomy" id="1420891"/>
    <lineage>
        <taxon>Bacteria</taxon>
        <taxon>Bacillati</taxon>
        <taxon>Actinomycetota</taxon>
        <taxon>Actinomycetes</taxon>
        <taxon>Micromonosporales</taxon>
        <taxon>Micromonosporaceae</taxon>
        <taxon>Micromonospora</taxon>
    </lineage>
</organism>
<dbReference type="InterPro" id="IPR010310">
    <property type="entry name" value="T7SS_ESAT-6-like"/>
</dbReference>
<name>A0A5C4QJV5_9ACTN</name>
<comment type="caution">
    <text evidence="1">The sequence shown here is derived from an EMBL/GenBank/DDBJ whole genome shotgun (WGS) entry which is preliminary data.</text>
</comment>
<gene>
    <name evidence="1" type="ORF">FHG89_24310</name>
</gene>
<evidence type="ECO:0008006" key="3">
    <source>
        <dbReference type="Google" id="ProtNLM"/>
    </source>
</evidence>
<dbReference type="InterPro" id="IPR036689">
    <property type="entry name" value="ESAT-6-like_sf"/>
</dbReference>
<evidence type="ECO:0000313" key="2">
    <source>
        <dbReference type="Proteomes" id="UP000306145"/>
    </source>
</evidence>
<dbReference type="SUPFAM" id="SSF140453">
    <property type="entry name" value="EsxAB dimer-like"/>
    <property type="match status" value="1"/>
</dbReference>
<protein>
    <recommendedName>
        <fullName evidence="3">WXG100 family type VII secretion target</fullName>
    </recommendedName>
</protein>
<accession>A0A5C4QJV5</accession>
<proteinExistence type="predicted"/>
<dbReference type="Pfam" id="PF06013">
    <property type="entry name" value="WXG100"/>
    <property type="match status" value="1"/>
</dbReference>
<dbReference type="AlphaFoldDB" id="A0A5C4QJV5"/>
<dbReference type="OrthoDB" id="3387628at2"/>
<dbReference type="EMBL" id="VDFY01000209">
    <property type="protein sequence ID" value="TNH24855.1"/>
    <property type="molecule type" value="Genomic_DNA"/>
</dbReference>
<dbReference type="Gene3D" id="1.10.287.1060">
    <property type="entry name" value="ESAT-6-like"/>
    <property type="match status" value="1"/>
</dbReference>
<dbReference type="Proteomes" id="UP000306145">
    <property type="component" value="Unassembled WGS sequence"/>
</dbReference>